<evidence type="ECO:0000256" key="4">
    <source>
        <dbReference type="ARBA" id="ARBA00022679"/>
    </source>
</evidence>
<sequence length="234" mass="25847">MTDLTLSCIIPAYNEAPRIDAVLDAVLGHPLIDEVIVVDDGSSDGTADHARTHAHLALRVIEQPRNGGKTRAVVRGIEEASGSHILLLDSDLLGLDADHLAALIDPVRDGRADASVSLRENAPWPWRAIGLDYISGERVMPRNLLAQRLDALRGLPRFGLEVFTNRIWIEERLSIAVVRWPGVESPLKHEKRGGLMEGVRADVAMMRDIFRTVPPQDTLRQIHAMRLSRVHPTG</sequence>
<keyword evidence="4 7" id="KW-0808">Transferase</keyword>
<feature type="domain" description="Glycosyltransferase 2-like" evidence="6">
    <location>
        <begin position="7"/>
        <end position="135"/>
    </location>
</feature>
<dbReference type="RefSeq" id="WP_188789967.1">
    <property type="nucleotide sequence ID" value="NZ_BMJV01000003.1"/>
</dbReference>
<dbReference type="EMBL" id="BMJV01000003">
    <property type="protein sequence ID" value="GGG71265.1"/>
    <property type="molecule type" value="Genomic_DNA"/>
</dbReference>
<evidence type="ECO:0000313" key="8">
    <source>
        <dbReference type="Proteomes" id="UP000617145"/>
    </source>
</evidence>
<dbReference type="AlphaFoldDB" id="A0A8J2ZJP5"/>
<protein>
    <submittedName>
        <fullName evidence="7">Glycosyl transferase</fullName>
    </submittedName>
</protein>
<evidence type="ECO:0000256" key="1">
    <source>
        <dbReference type="ARBA" id="ARBA00001946"/>
    </source>
</evidence>
<evidence type="ECO:0000259" key="6">
    <source>
        <dbReference type="Pfam" id="PF00535"/>
    </source>
</evidence>
<reference evidence="7" key="1">
    <citation type="journal article" date="2014" name="Int. J. Syst. Evol. Microbiol.">
        <title>Complete genome sequence of Corynebacterium casei LMG S-19264T (=DSM 44701T), isolated from a smear-ripened cheese.</title>
        <authorList>
            <consortium name="US DOE Joint Genome Institute (JGI-PGF)"/>
            <person name="Walter F."/>
            <person name="Albersmeier A."/>
            <person name="Kalinowski J."/>
            <person name="Ruckert C."/>
        </authorList>
    </citation>
    <scope>NUCLEOTIDE SEQUENCE</scope>
    <source>
        <strain evidence="7">CGMCC 1.15762</strain>
    </source>
</reference>
<comment type="caution">
    <text evidence="7">The sequence shown here is derived from an EMBL/GenBank/DDBJ whole genome shotgun (WGS) entry which is preliminary data.</text>
</comment>
<dbReference type="Gene3D" id="3.90.550.10">
    <property type="entry name" value="Spore Coat Polysaccharide Biosynthesis Protein SpsA, Chain A"/>
    <property type="match status" value="1"/>
</dbReference>
<dbReference type="Pfam" id="PF00535">
    <property type="entry name" value="Glycos_transf_2"/>
    <property type="match status" value="1"/>
</dbReference>
<dbReference type="Proteomes" id="UP000617145">
    <property type="component" value="Unassembled WGS sequence"/>
</dbReference>
<evidence type="ECO:0000256" key="2">
    <source>
        <dbReference type="ARBA" id="ARBA00006739"/>
    </source>
</evidence>
<organism evidence="7 8">
    <name type="scientific">Salipiger pallidus</name>
    <dbReference type="NCBI Taxonomy" id="1775170"/>
    <lineage>
        <taxon>Bacteria</taxon>
        <taxon>Pseudomonadati</taxon>
        <taxon>Pseudomonadota</taxon>
        <taxon>Alphaproteobacteria</taxon>
        <taxon>Rhodobacterales</taxon>
        <taxon>Roseobacteraceae</taxon>
        <taxon>Salipiger</taxon>
    </lineage>
</organism>
<evidence type="ECO:0000313" key="7">
    <source>
        <dbReference type="EMBL" id="GGG71265.1"/>
    </source>
</evidence>
<dbReference type="PANTHER" id="PTHR48090">
    <property type="entry name" value="UNDECAPRENYL-PHOSPHATE 4-DEOXY-4-FORMAMIDO-L-ARABINOSE TRANSFERASE-RELATED"/>
    <property type="match status" value="1"/>
</dbReference>
<keyword evidence="3" id="KW-0328">Glycosyltransferase</keyword>
<keyword evidence="5" id="KW-0460">Magnesium</keyword>
<keyword evidence="8" id="KW-1185">Reference proteome</keyword>
<dbReference type="GO" id="GO:0016757">
    <property type="term" value="F:glycosyltransferase activity"/>
    <property type="evidence" value="ECO:0007669"/>
    <property type="project" value="UniProtKB-KW"/>
</dbReference>
<dbReference type="InterPro" id="IPR001173">
    <property type="entry name" value="Glyco_trans_2-like"/>
</dbReference>
<dbReference type="InterPro" id="IPR029044">
    <property type="entry name" value="Nucleotide-diphossugar_trans"/>
</dbReference>
<evidence type="ECO:0000256" key="5">
    <source>
        <dbReference type="ARBA" id="ARBA00022842"/>
    </source>
</evidence>
<comment type="cofactor">
    <cofactor evidence="1">
        <name>Mg(2+)</name>
        <dbReference type="ChEBI" id="CHEBI:18420"/>
    </cofactor>
</comment>
<name>A0A8J2ZJP5_9RHOB</name>
<comment type="similarity">
    <text evidence="2">Belongs to the glycosyltransferase 2 family.</text>
</comment>
<gene>
    <name evidence="7" type="ORF">GCM10011415_18840</name>
</gene>
<dbReference type="SUPFAM" id="SSF53448">
    <property type="entry name" value="Nucleotide-diphospho-sugar transferases"/>
    <property type="match status" value="1"/>
</dbReference>
<proteinExistence type="inferred from homology"/>
<dbReference type="PANTHER" id="PTHR48090:SF10">
    <property type="entry name" value="GLUCOSYL-3-PHOSPHOGLYCERATE SYNTHASE"/>
    <property type="match status" value="1"/>
</dbReference>
<dbReference type="InterPro" id="IPR050256">
    <property type="entry name" value="Glycosyltransferase_2"/>
</dbReference>
<reference evidence="7" key="2">
    <citation type="submission" date="2020-09" db="EMBL/GenBank/DDBJ databases">
        <authorList>
            <person name="Sun Q."/>
            <person name="Zhou Y."/>
        </authorList>
    </citation>
    <scope>NUCLEOTIDE SEQUENCE</scope>
    <source>
        <strain evidence="7">CGMCC 1.15762</strain>
    </source>
</reference>
<evidence type="ECO:0000256" key="3">
    <source>
        <dbReference type="ARBA" id="ARBA00022676"/>
    </source>
</evidence>
<accession>A0A8J2ZJP5</accession>